<dbReference type="EMBL" id="CAJPDT010000010">
    <property type="protein sequence ID" value="CAF9912629.1"/>
    <property type="molecule type" value="Genomic_DNA"/>
</dbReference>
<keyword evidence="4" id="KW-1185">Reference proteome</keyword>
<keyword evidence="2" id="KW-1133">Transmembrane helix</keyword>
<accession>A0A8H3EWE1</accession>
<gene>
    <name evidence="3" type="ORF">IMSHALPRED_000367</name>
</gene>
<feature type="transmembrane region" description="Helical" evidence="2">
    <location>
        <begin position="116"/>
        <end position="134"/>
    </location>
</feature>
<dbReference type="AlphaFoldDB" id="A0A8H3EWE1"/>
<organism evidence="3 4">
    <name type="scientific">Imshaugia aleurites</name>
    <dbReference type="NCBI Taxonomy" id="172621"/>
    <lineage>
        <taxon>Eukaryota</taxon>
        <taxon>Fungi</taxon>
        <taxon>Dikarya</taxon>
        <taxon>Ascomycota</taxon>
        <taxon>Pezizomycotina</taxon>
        <taxon>Lecanoromycetes</taxon>
        <taxon>OSLEUM clade</taxon>
        <taxon>Lecanoromycetidae</taxon>
        <taxon>Lecanorales</taxon>
        <taxon>Lecanorineae</taxon>
        <taxon>Parmeliaceae</taxon>
        <taxon>Imshaugia</taxon>
    </lineage>
</organism>
<keyword evidence="2" id="KW-0472">Membrane</keyword>
<comment type="caution">
    <text evidence="3">The sequence shown here is derived from an EMBL/GenBank/DDBJ whole genome shotgun (WGS) entry which is preliminary data.</text>
</comment>
<name>A0A8H3EWE1_9LECA</name>
<dbReference type="OrthoDB" id="5352400at2759"/>
<dbReference type="Proteomes" id="UP000664534">
    <property type="component" value="Unassembled WGS sequence"/>
</dbReference>
<feature type="region of interest" description="Disordered" evidence="1">
    <location>
        <begin position="210"/>
        <end position="244"/>
    </location>
</feature>
<proteinExistence type="predicted"/>
<sequence>MRVPSCLSSIPRQWRTPKIVIGLFVFEVPLTIAALALFGIAQPDLYRTRFWQEGADQGWNSNPNELIYAIANYRPIKAPLPWSQFTTNYNVVISVLSVFILLCKAIMFITSVFHPLVSLLVHAALVILWAISIHNQAGPDMSDPAHPQPGAPWYITKKCGPPVSSDLIGYCKQAKAAFSVTVLMVALFTTQMILALITLWPNKQFRSARSSRVSDKESGQAPWEMMDAPRTPGTAGGLKSPNTPRTTAFNTLSGNGKAPVRQGNQGIPLRHHIGMGEETYQGPIRK</sequence>
<evidence type="ECO:0000256" key="2">
    <source>
        <dbReference type="SAM" id="Phobius"/>
    </source>
</evidence>
<evidence type="ECO:0000313" key="4">
    <source>
        <dbReference type="Proteomes" id="UP000664534"/>
    </source>
</evidence>
<feature type="transmembrane region" description="Helical" evidence="2">
    <location>
        <begin position="176"/>
        <end position="200"/>
    </location>
</feature>
<feature type="transmembrane region" description="Helical" evidence="2">
    <location>
        <begin position="89"/>
        <end position="109"/>
    </location>
</feature>
<evidence type="ECO:0000313" key="3">
    <source>
        <dbReference type="EMBL" id="CAF9912629.1"/>
    </source>
</evidence>
<evidence type="ECO:0000256" key="1">
    <source>
        <dbReference type="SAM" id="MobiDB-lite"/>
    </source>
</evidence>
<keyword evidence="2" id="KW-0812">Transmembrane</keyword>
<reference evidence="3" key="1">
    <citation type="submission" date="2021-03" db="EMBL/GenBank/DDBJ databases">
        <authorList>
            <person name="Tagirdzhanova G."/>
        </authorList>
    </citation>
    <scope>NUCLEOTIDE SEQUENCE</scope>
</reference>
<protein>
    <submittedName>
        <fullName evidence="3">Uncharacterized protein</fullName>
    </submittedName>
</protein>
<feature type="transmembrane region" description="Helical" evidence="2">
    <location>
        <begin position="20"/>
        <end position="41"/>
    </location>
</feature>